<evidence type="ECO:0000313" key="3">
    <source>
        <dbReference type="Proteomes" id="UP000280935"/>
    </source>
</evidence>
<dbReference type="OrthoDB" id="2082235at2"/>
<accession>A0A3P1WT93</accession>
<feature type="compositionally biased region" description="Polar residues" evidence="1">
    <location>
        <begin position="1"/>
        <end position="11"/>
    </location>
</feature>
<keyword evidence="2" id="KW-0436">Ligase</keyword>
<name>A0A3P1WT93_9ACTN</name>
<evidence type="ECO:0000256" key="1">
    <source>
        <dbReference type="SAM" id="MobiDB-lite"/>
    </source>
</evidence>
<evidence type="ECO:0000313" key="2">
    <source>
        <dbReference type="EMBL" id="RRD49128.1"/>
    </source>
</evidence>
<organism evidence="2 3">
    <name type="scientific">Arachnia propionica</name>
    <dbReference type="NCBI Taxonomy" id="1750"/>
    <lineage>
        <taxon>Bacteria</taxon>
        <taxon>Bacillati</taxon>
        <taxon>Actinomycetota</taxon>
        <taxon>Actinomycetes</taxon>
        <taxon>Propionibacteriales</taxon>
        <taxon>Propionibacteriaceae</taxon>
        <taxon>Arachnia</taxon>
    </lineage>
</organism>
<dbReference type="Gene3D" id="3.90.1140.10">
    <property type="entry name" value="Cyclic phosphodiesterase"/>
    <property type="match status" value="1"/>
</dbReference>
<reference evidence="2 3" key="1">
    <citation type="submission" date="2018-11" db="EMBL/GenBank/DDBJ databases">
        <title>Genomes From Bacteria Associated with the Canine Oral Cavity: a Test Case for Automated Genome-Based Taxonomic Assignment.</title>
        <authorList>
            <person name="Coil D.A."/>
            <person name="Jospin G."/>
            <person name="Darling A.E."/>
            <person name="Wallis C."/>
            <person name="Davis I.J."/>
            <person name="Harris S."/>
            <person name="Eisen J.A."/>
            <person name="Holcombe L.J."/>
            <person name="O'Flynn C."/>
        </authorList>
    </citation>
    <scope>NUCLEOTIDE SEQUENCE [LARGE SCALE GENOMIC DNA]</scope>
    <source>
        <strain evidence="2 3">OH2822_COT-296</strain>
    </source>
</reference>
<sequence>MKSATSTSPVIGTSPRRVEGARPYNVPMESPPEPYVVLRQSALMLNCADLEPALHDIRMALDPSAADGVPAHLNLLYPFTTRLSVEQDDQLNQVLRDFGRFQLEFSTTAWFGTDSVYLPPTDPVILNNLVTRIRDLFPDHPAFGAVPERAIPHVTIGKRAPLEALKAAEVRVLKHLPIVQRCTTVELWSGPPPGTGAWRRHRTYALGS</sequence>
<comment type="caution">
    <text evidence="2">The sequence shown here is derived from an EMBL/GenBank/DDBJ whole genome shotgun (WGS) entry which is preliminary data.</text>
</comment>
<proteinExistence type="predicted"/>
<dbReference type="Pfam" id="PF13563">
    <property type="entry name" value="2_5_RNA_ligase2"/>
    <property type="match status" value="1"/>
</dbReference>
<dbReference type="InterPro" id="IPR009097">
    <property type="entry name" value="Cyclic_Pdiesterase"/>
</dbReference>
<dbReference type="SUPFAM" id="SSF55144">
    <property type="entry name" value="LigT-like"/>
    <property type="match status" value="1"/>
</dbReference>
<gene>
    <name evidence="2" type="ORF">EII35_09600</name>
</gene>
<dbReference type="EMBL" id="RQYT01000022">
    <property type="protein sequence ID" value="RRD49128.1"/>
    <property type="molecule type" value="Genomic_DNA"/>
</dbReference>
<dbReference type="AlphaFoldDB" id="A0A3P1WT93"/>
<dbReference type="GO" id="GO:0016874">
    <property type="term" value="F:ligase activity"/>
    <property type="evidence" value="ECO:0007669"/>
    <property type="project" value="UniProtKB-KW"/>
</dbReference>
<feature type="region of interest" description="Disordered" evidence="1">
    <location>
        <begin position="1"/>
        <end position="26"/>
    </location>
</feature>
<protein>
    <submittedName>
        <fullName evidence="2">2'-5' RNA ligase family protein</fullName>
    </submittedName>
</protein>
<dbReference type="Proteomes" id="UP000280935">
    <property type="component" value="Unassembled WGS sequence"/>
</dbReference>